<keyword evidence="1" id="KW-1133">Transmembrane helix</keyword>
<gene>
    <name evidence="2" type="ORF">A2647_03210</name>
</gene>
<evidence type="ECO:0000313" key="3">
    <source>
        <dbReference type="Proteomes" id="UP000177370"/>
    </source>
</evidence>
<feature type="transmembrane region" description="Helical" evidence="1">
    <location>
        <begin position="44"/>
        <end position="66"/>
    </location>
</feature>
<evidence type="ECO:0000313" key="2">
    <source>
        <dbReference type="EMBL" id="OGI66155.1"/>
    </source>
</evidence>
<accession>A0A1F6V971</accession>
<comment type="caution">
    <text evidence="2">The sequence shown here is derived from an EMBL/GenBank/DDBJ whole genome shotgun (WGS) entry which is preliminary data.</text>
</comment>
<feature type="transmembrane region" description="Helical" evidence="1">
    <location>
        <begin position="96"/>
        <end position="116"/>
    </location>
</feature>
<evidence type="ECO:0000256" key="1">
    <source>
        <dbReference type="SAM" id="Phobius"/>
    </source>
</evidence>
<proteinExistence type="predicted"/>
<dbReference type="Proteomes" id="UP000177370">
    <property type="component" value="Unassembled WGS sequence"/>
</dbReference>
<feature type="transmembrane region" description="Helical" evidence="1">
    <location>
        <begin position="12"/>
        <end position="32"/>
    </location>
</feature>
<keyword evidence="1" id="KW-0812">Transmembrane</keyword>
<keyword evidence="1" id="KW-0472">Membrane</keyword>
<dbReference type="AlphaFoldDB" id="A0A1F6V971"/>
<protein>
    <submittedName>
        <fullName evidence="2">Uncharacterized protein</fullName>
    </submittedName>
</protein>
<organism evidence="2 3">
    <name type="scientific">Candidatus Nomurabacteria bacterium RIFCSPHIGHO2_01_FULL_40_24b</name>
    <dbReference type="NCBI Taxonomy" id="1801739"/>
    <lineage>
        <taxon>Bacteria</taxon>
        <taxon>Candidatus Nomuraibacteriota</taxon>
    </lineage>
</organism>
<sequence>MEKENKKHGVLLTVWVVLIIIINVIISAGWLWESIHPYTPESTSLWLIYVYVISGFVNVVFIVFLFRWKKWAFFAYFGSVVVVFILNVISGRIELISLPFSLPYALVGPAVLYWILHSKTFYSKWDLLE</sequence>
<feature type="transmembrane region" description="Helical" evidence="1">
    <location>
        <begin position="73"/>
        <end position="90"/>
    </location>
</feature>
<name>A0A1F6V971_9BACT</name>
<dbReference type="EMBL" id="MFTP01000003">
    <property type="protein sequence ID" value="OGI66155.1"/>
    <property type="molecule type" value="Genomic_DNA"/>
</dbReference>
<reference evidence="2 3" key="1">
    <citation type="journal article" date="2016" name="Nat. Commun.">
        <title>Thousands of microbial genomes shed light on interconnected biogeochemical processes in an aquifer system.</title>
        <authorList>
            <person name="Anantharaman K."/>
            <person name="Brown C.T."/>
            <person name="Hug L.A."/>
            <person name="Sharon I."/>
            <person name="Castelle C.J."/>
            <person name="Probst A.J."/>
            <person name="Thomas B.C."/>
            <person name="Singh A."/>
            <person name="Wilkins M.J."/>
            <person name="Karaoz U."/>
            <person name="Brodie E.L."/>
            <person name="Williams K.H."/>
            <person name="Hubbard S.S."/>
            <person name="Banfield J.F."/>
        </authorList>
    </citation>
    <scope>NUCLEOTIDE SEQUENCE [LARGE SCALE GENOMIC DNA]</scope>
</reference>